<name>A0ABN1B0G6_9SPHN</name>
<dbReference type="Proteomes" id="UP001500713">
    <property type="component" value="Unassembled WGS sequence"/>
</dbReference>
<sequence>MNQKAYTRNRWLYRGLRIVAGAMTSLVGLVIILTAVTALMGDLELLTDMIEIESDDVKLGLAAQIALAVTSSLAVFTFLLLFRSINRFLGHAERGELFLDSAANALSRMGISMILLYVVFMGFDVLLPMLIKSESILQNSVDFLVYLLIDLNALGLLIGIVLMALAGALREGRQLQDELRQIV</sequence>
<keyword evidence="1" id="KW-0812">Transmembrane</keyword>
<proteinExistence type="predicted"/>
<feature type="transmembrane region" description="Helical" evidence="1">
    <location>
        <begin position="114"/>
        <end position="131"/>
    </location>
</feature>
<evidence type="ECO:0000313" key="2">
    <source>
        <dbReference type="EMBL" id="GAA0487734.1"/>
    </source>
</evidence>
<dbReference type="EMBL" id="BAAAEM010000003">
    <property type="protein sequence ID" value="GAA0487734.1"/>
    <property type="molecule type" value="Genomic_DNA"/>
</dbReference>
<organism evidence="2 3">
    <name type="scientific">Parasphingorhabdus litoris</name>
    <dbReference type="NCBI Taxonomy" id="394733"/>
    <lineage>
        <taxon>Bacteria</taxon>
        <taxon>Pseudomonadati</taxon>
        <taxon>Pseudomonadota</taxon>
        <taxon>Alphaproteobacteria</taxon>
        <taxon>Sphingomonadales</taxon>
        <taxon>Sphingomonadaceae</taxon>
        <taxon>Parasphingorhabdus</taxon>
    </lineage>
</organism>
<dbReference type="RefSeq" id="WP_229955839.1">
    <property type="nucleotide sequence ID" value="NZ_BAAAEM010000003.1"/>
</dbReference>
<feature type="transmembrane region" description="Helical" evidence="1">
    <location>
        <begin position="20"/>
        <end position="41"/>
    </location>
</feature>
<evidence type="ECO:0000256" key="1">
    <source>
        <dbReference type="SAM" id="Phobius"/>
    </source>
</evidence>
<comment type="caution">
    <text evidence="2">The sequence shown here is derived from an EMBL/GenBank/DDBJ whole genome shotgun (WGS) entry which is preliminary data.</text>
</comment>
<keyword evidence="3" id="KW-1185">Reference proteome</keyword>
<evidence type="ECO:0008006" key="4">
    <source>
        <dbReference type="Google" id="ProtNLM"/>
    </source>
</evidence>
<protein>
    <recommendedName>
        <fullName evidence="4">DUF2975 domain-containing protein</fullName>
    </recommendedName>
</protein>
<reference evidence="2 3" key="1">
    <citation type="journal article" date="2019" name="Int. J. Syst. Evol. Microbiol.">
        <title>The Global Catalogue of Microorganisms (GCM) 10K type strain sequencing project: providing services to taxonomists for standard genome sequencing and annotation.</title>
        <authorList>
            <consortium name="The Broad Institute Genomics Platform"/>
            <consortium name="The Broad Institute Genome Sequencing Center for Infectious Disease"/>
            <person name="Wu L."/>
            <person name="Ma J."/>
        </authorList>
    </citation>
    <scope>NUCLEOTIDE SEQUENCE [LARGE SCALE GENOMIC DNA]</scope>
    <source>
        <strain evidence="2 3">JCM 14162</strain>
    </source>
</reference>
<feature type="transmembrane region" description="Helical" evidence="1">
    <location>
        <begin position="143"/>
        <end position="166"/>
    </location>
</feature>
<accession>A0ABN1B0G6</accession>
<keyword evidence="1" id="KW-0472">Membrane</keyword>
<gene>
    <name evidence="2" type="ORF">GCM10009096_33310</name>
</gene>
<evidence type="ECO:0000313" key="3">
    <source>
        <dbReference type="Proteomes" id="UP001500713"/>
    </source>
</evidence>
<keyword evidence="1" id="KW-1133">Transmembrane helix</keyword>
<feature type="transmembrane region" description="Helical" evidence="1">
    <location>
        <begin position="61"/>
        <end position="82"/>
    </location>
</feature>